<organism evidence="1 2">
    <name type="scientific">Hydromonas duriensis</name>
    <dbReference type="NCBI Taxonomy" id="1527608"/>
    <lineage>
        <taxon>Bacteria</taxon>
        <taxon>Pseudomonadati</taxon>
        <taxon>Pseudomonadota</taxon>
        <taxon>Betaproteobacteria</taxon>
        <taxon>Burkholderiales</taxon>
        <taxon>Burkholderiaceae</taxon>
        <taxon>Hydromonas</taxon>
    </lineage>
</organism>
<proteinExistence type="predicted"/>
<keyword evidence="2" id="KW-1185">Reference proteome</keyword>
<name>A0A4R6Y0E8_9BURK</name>
<gene>
    <name evidence="1" type="ORF">DFR44_1363</name>
</gene>
<dbReference type="EMBL" id="SNZE01000036">
    <property type="protein sequence ID" value="TDR27860.1"/>
    <property type="molecule type" value="Genomic_DNA"/>
</dbReference>
<accession>A0A4R6Y0E8</accession>
<comment type="caution">
    <text evidence="1">The sequence shown here is derived from an EMBL/GenBank/DDBJ whole genome shotgun (WGS) entry which is preliminary data.</text>
</comment>
<dbReference type="RefSeq" id="WP_133621532.1">
    <property type="nucleotide sequence ID" value="NZ_SNZE01000036.1"/>
</dbReference>
<evidence type="ECO:0000313" key="2">
    <source>
        <dbReference type="Proteomes" id="UP000294480"/>
    </source>
</evidence>
<dbReference type="Proteomes" id="UP000294480">
    <property type="component" value="Unassembled WGS sequence"/>
</dbReference>
<sequence>MSTLDMAEILTLAQMQVATPVLQKTGGIGGTNNGYSPILKKPSSLVLTGFKWCVSPIPQIPPKKTHTSAHDANVTTTLNTHEPNEVNTKEQLRQLEALIHAVCDTKGLSHTVRQRCLNERHKLPNYNVNDHIAYYTKALERERIHSTFNQPQNPIKR</sequence>
<reference evidence="1 2" key="1">
    <citation type="submission" date="2019-03" db="EMBL/GenBank/DDBJ databases">
        <title>Genomic Encyclopedia of Type Strains, Phase IV (KMG-IV): sequencing the most valuable type-strain genomes for metagenomic binning, comparative biology and taxonomic classification.</title>
        <authorList>
            <person name="Goeker M."/>
        </authorList>
    </citation>
    <scope>NUCLEOTIDE SEQUENCE [LARGE SCALE GENOMIC DNA]</scope>
    <source>
        <strain evidence="1 2">DSM 102852</strain>
    </source>
</reference>
<dbReference type="AlphaFoldDB" id="A0A4R6Y0E8"/>
<protein>
    <submittedName>
        <fullName evidence="1">Uncharacterized protein</fullName>
    </submittedName>
</protein>
<evidence type="ECO:0000313" key="1">
    <source>
        <dbReference type="EMBL" id="TDR27860.1"/>
    </source>
</evidence>